<dbReference type="GO" id="GO:0042840">
    <property type="term" value="P:D-glucuronate catabolic process"/>
    <property type="evidence" value="ECO:0007669"/>
    <property type="project" value="TreeGrafter"/>
</dbReference>
<keyword evidence="5 6" id="KW-0413">Isomerase</keyword>
<keyword evidence="8" id="KW-1185">Reference proteome</keyword>
<dbReference type="CDD" id="cd20491">
    <property type="entry name" value="cupin_KduI_C"/>
    <property type="match status" value="1"/>
</dbReference>
<dbReference type="GO" id="GO:0008697">
    <property type="term" value="F:4-deoxy-L-threo-5-hexosulose-uronate ketol-isomerase activity"/>
    <property type="evidence" value="ECO:0007669"/>
    <property type="project" value="UniProtKB-UniRule"/>
</dbReference>
<evidence type="ECO:0000256" key="3">
    <source>
        <dbReference type="ARBA" id="ARBA00022723"/>
    </source>
</evidence>
<dbReference type="InterPro" id="IPR027449">
    <property type="entry name" value="KduI_N"/>
</dbReference>
<dbReference type="AlphaFoldDB" id="A0A7K1Y2S2"/>
<dbReference type="InterPro" id="IPR014710">
    <property type="entry name" value="RmlC-like_jellyroll"/>
</dbReference>
<feature type="binding site" evidence="6">
    <location>
        <position position="196"/>
    </location>
    <ligand>
        <name>Zn(2+)</name>
        <dbReference type="ChEBI" id="CHEBI:29105"/>
    </ligand>
</feature>
<evidence type="ECO:0000256" key="5">
    <source>
        <dbReference type="ARBA" id="ARBA00023235"/>
    </source>
</evidence>
<dbReference type="GO" id="GO:0045490">
    <property type="term" value="P:pectin catabolic process"/>
    <property type="evidence" value="ECO:0007669"/>
    <property type="project" value="UniProtKB-UniRule"/>
</dbReference>
<dbReference type="HAMAP" id="MF_00687">
    <property type="entry name" value="KduI"/>
    <property type="match status" value="1"/>
</dbReference>
<comment type="similarity">
    <text evidence="2 6">Belongs to the KduI family.</text>
</comment>
<organism evidence="7 8">
    <name type="scientific">Hufsiella ginkgonis</name>
    <dbReference type="NCBI Taxonomy" id="2695274"/>
    <lineage>
        <taxon>Bacteria</taxon>
        <taxon>Pseudomonadati</taxon>
        <taxon>Bacteroidota</taxon>
        <taxon>Sphingobacteriia</taxon>
        <taxon>Sphingobacteriales</taxon>
        <taxon>Sphingobacteriaceae</taxon>
        <taxon>Hufsiella</taxon>
    </lineage>
</organism>
<evidence type="ECO:0000256" key="1">
    <source>
        <dbReference type="ARBA" id="ARBA00000552"/>
    </source>
</evidence>
<protein>
    <recommendedName>
        <fullName evidence="6">4-deoxy-L-threo-5-hexosulose-uronate ketol-isomerase</fullName>
        <ecNumber evidence="6">5.3.1.17</ecNumber>
    </recommendedName>
    <alternativeName>
        <fullName evidence="6">5-keto-4-deoxyuronate isomerase</fullName>
    </alternativeName>
    <alternativeName>
        <fullName evidence="6">DKI isomerase</fullName>
    </alternativeName>
</protein>
<dbReference type="InterPro" id="IPR007045">
    <property type="entry name" value="KduI"/>
</dbReference>
<comment type="catalytic activity">
    <reaction evidence="1 6">
        <text>5-dehydro-4-deoxy-D-glucuronate = 3-deoxy-D-glycero-2,5-hexodiulosonate</text>
        <dbReference type="Rhea" id="RHEA:23896"/>
        <dbReference type="ChEBI" id="CHEBI:17117"/>
        <dbReference type="ChEBI" id="CHEBI:29071"/>
        <dbReference type="EC" id="5.3.1.17"/>
    </reaction>
</comment>
<name>A0A7K1Y2S2_9SPHI</name>
<dbReference type="Gene3D" id="2.60.120.520">
    <property type="entry name" value="pectin degrading enzyme 5-keto 4- deoxyuronate isomerase, domain 1"/>
    <property type="match status" value="1"/>
</dbReference>
<dbReference type="PANTHER" id="PTHR38461">
    <property type="entry name" value="4-DEOXY-L-THREO-5-HEXOSULOSE-URONATE KETOL-ISOMERASE"/>
    <property type="match status" value="1"/>
</dbReference>
<dbReference type="InterPro" id="IPR021120">
    <property type="entry name" value="KduI/IolB_isomerase"/>
</dbReference>
<feature type="binding site" evidence="6">
    <location>
        <position position="245"/>
    </location>
    <ligand>
        <name>Zn(2+)</name>
        <dbReference type="ChEBI" id="CHEBI:29105"/>
    </ligand>
</feature>
<comment type="caution">
    <text evidence="7">The sequence shown here is derived from an EMBL/GenBank/DDBJ whole genome shotgun (WGS) entry which is preliminary data.</text>
</comment>
<comment type="pathway">
    <text evidence="6">Glycan metabolism; pectin degradation; 2-dehydro-3-deoxy-D-gluconate from pectin: step 4/5.</text>
</comment>
<dbReference type="EMBL" id="WVHS01000005">
    <property type="protein sequence ID" value="MXV17575.1"/>
    <property type="molecule type" value="Genomic_DNA"/>
</dbReference>
<evidence type="ECO:0000313" key="8">
    <source>
        <dbReference type="Proteomes" id="UP000451233"/>
    </source>
</evidence>
<dbReference type="Pfam" id="PF04962">
    <property type="entry name" value="KduI"/>
    <property type="match status" value="1"/>
</dbReference>
<evidence type="ECO:0000313" key="7">
    <source>
        <dbReference type="EMBL" id="MXV17575.1"/>
    </source>
</evidence>
<dbReference type="GO" id="GO:0019698">
    <property type="term" value="P:D-galacturonate catabolic process"/>
    <property type="evidence" value="ECO:0007669"/>
    <property type="project" value="TreeGrafter"/>
</dbReference>
<comment type="cofactor">
    <cofactor evidence="6">
        <name>Zn(2+)</name>
        <dbReference type="ChEBI" id="CHEBI:29105"/>
    </cofactor>
    <text evidence="6">Binds 1 zinc ion per subunit.</text>
</comment>
<dbReference type="Proteomes" id="UP000451233">
    <property type="component" value="Unassembled WGS sequence"/>
</dbReference>
<dbReference type="PIRSF" id="PIRSF006625">
    <property type="entry name" value="KduI"/>
    <property type="match status" value="1"/>
</dbReference>
<sequence>MIMNQRYAQSPKEVSGLNTADLRANFLLEDLMQDDQFNFTYSHYDRAIVGSVVPVAGELELPNYENLRAEYFLERRELGIINVGGAGAINIDGTTYEVNKLDAVYAGKGSRKVTFKSVSASEPARFYLYSVPAHKEFPHQLIKKEAALPVTIGSGDTANERTIYKYIHLEGAKSCQLVMGLTILSKGSVWNTMPSHVHDRRMEAYFYFDVPEGQVVFHFMGQPQETRHLVVQNNQAIISPPWSIHSGGGTSNYGFIWSMCGENLVYADMDPVAIKDLR</sequence>
<reference evidence="7 8" key="1">
    <citation type="submission" date="2019-11" db="EMBL/GenBank/DDBJ databases">
        <title>Pedobacter sp. HMF7056 Genome sequencing and assembly.</title>
        <authorList>
            <person name="Kang H."/>
            <person name="Kim H."/>
            <person name="Joh K."/>
        </authorList>
    </citation>
    <scope>NUCLEOTIDE SEQUENCE [LARGE SCALE GENOMIC DNA]</scope>
    <source>
        <strain evidence="7 8">HMF7056</strain>
    </source>
</reference>
<keyword evidence="4 6" id="KW-0862">Zinc</keyword>
<dbReference type="NCBIfam" id="NF002091">
    <property type="entry name" value="PRK00924.1"/>
    <property type="match status" value="1"/>
</dbReference>
<accession>A0A7K1Y2S2</accession>
<dbReference type="InterPro" id="IPR011051">
    <property type="entry name" value="RmlC_Cupin_sf"/>
</dbReference>
<keyword evidence="3 6" id="KW-0479">Metal-binding</keyword>
<feature type="binding site" evidence="6">
    <location>
        <position position="203"/>
    </location>
    <ligand>
        <name>Zn(2+)</name>
        <dbReference type="ChEBI" id="CHEBI:29105"/>
    </ligand>
</feature>
<evidence type="ECO:0000256" key="6">
    <source>
        <dbReference type="HAMAP-Rule" id="MF_00687"/>
    </source>
</evidence>
<dbReference type="Gene3D" id="2.60.120.10">
    <property type="entry name" value="Jelly Rolls"/>
    <property type="match status" value="1"/>
</dbReference>
<dbReference type="PANTHER" id="PTHR38461:SF1">
    <property type="entry name" value="4-DEOXY-L-THREO-5-HEXOSULOSE-URONATE KETOL-ISOMERASE"/>
    <property type="match status" value="1"/>
</dbReference>
<dbReference type="SUPFAM" id="SSF51182">
    <property type="entry name" value="RmlC-like cupins"/>
    <property type="match status" value="1"/>
</dbReference>
<feature type="binding site" evidence="6">
    <location>
        <position position="198"/>
    </location>
    <ligand>
        <name>Zn(2+)</name>
        <dbReference type="ChEBI" id="CHEBI:29105"/>
    </ligand>
</feature>
<gene>
    <name evidence="6 7" type="primary">kduI</name>
    <name evidence="7" type="ORF">GS398_19905</name>
</gene>
<comment type="function">
    <text evidence="6">Catalyzes the isomerization of 5-dehydro-4-deoxy-D-glucuronate to 3-deoxy-D-glycero-2,5-hexodiulosonate.</text>
</comment>
<dbReference type="GO" id="GO:0008270">
    <property type="term" value="F:zinc ion binding"/>
    <property type="evidence" value="ECO:0007669"/>
    <property type="project" value="UniProtKB-UniRule"/>
</dbReference>
<dbReference type="EC" id="5.3.1.17" evidence="6"/>
<dbReference type="UniPathway" id="UPA00545">
    <property type="reaction ID" value="UER00826"/>
</dbReference>
<dbReference type="CDD" id="cd20294">
    <property type="entry name" value="cupin_KduI_N"/>
    <property type="match status" value="1"/>
</dbReference>
<proteinExistence type="inferred from homology"/>
<evidence type="ECO:0000256" key="4">
    <source>
        <dbReference type="ARBA" id="ARBA00022833"/>
    </source>
</evidence>
<evidence type="ECO:0000256" key="2">
    <source>
        <dbReference type="ARBA" id="ARBA00008086"/>
    </source>
</evidence>